<organism evidence="1 2">
    <name type="scientific">Acinetobacter baumannii 625974</name>
    <dbReference type="NCBI Taxonomy" id="1310607"/>
    <lineage>
        <taxon>Bacteria</taxon>
        <taxon>Pseudomonadati</taxon>
        <taxon>Pseudomonadota</taxon>
        <taxon>Gammaproteobacteria</taxon>
        <taxon>Moraxellales</taxon>
        <taxon>Moraxellaceae</taxon>
        <taxon>Acinetobacter</taxon>
        <taxon>Acinetobacter calcoaceticus/baumannii complex</taxon>
    </lineage>
</organism>
<evidence type="ECO:0000313" key="2">
    <source>
        <dbReference type="Proteomes" id="UP000021108"/>
    </source>
</evidence>
<dbReference type="Proteomes" id="UP000021108">
    <property type="component" value="Unassembled WGS sequence"/>
</dbReference>
<gene>
    <name evidence="1" type="ORF">J506_3921</name>
</gene>
<accession>A0A009PR93</accession>
<dbReference type="EMBL" id="JEXD01000070">
    <property type="protein sequence ID" value="EXC04223.1"/>
    <property type="molecule type" value="Genomic_DNA"/>
</dbReference>
<proteinExistence type="predicted"/>
<dbReference type="RefSeq" id="WP_032060187.1">
    <property type="nucleotide sequence ID" value="NZ_JEXD01000070.1"/>
</dbReference>
<evidence type="ECO:0000313" key="1">
    <source>
        <dbReference type="EMBL" id="EXC04223.1"/>
    </source>
</evidence>
<reference evidence="1 2" key="1">
    <citation type="submission" date="2014-02" db="EMBL/GenBank/DDBJ databases">
        <title>Comparative genomics and transcriptomics to identify genetic mechanisms underlying the emergence of carbapenem resistant Acinetobacter baumannii (CRAb).</title>
        <authorList>
            <person name="Harris A.D."/>
            <person name="Johnson K.J."/>
            <person name="George J."/>
            <person name="Shefchek K."/>
            <person name="Daugherty S.C."/>
            <person name="Parankush S."/>
            <person name="Sadzewicz L."/>
            <person name="Tallon L."/>
            <person name="Sengamalay N."/>
            <person name="Hazen T.H."/>
            <person name="Rasko D.A."/>
        </authorList>
    </citation>
    <scope>NUCLEOTIDE SEQUENCE [LARGE SCALE GENOMIC DNA]</scope>
    <source>
        <strain evidence="1 2">625974</strain>
    </source>
</reference>
<name>A0A009PR93_ACIBA</name>
<sequence>MPLPVILWGAAAALGATGVFKGAKAVGSLKEAKEIGNEAESKYNLALYELEEKKDKTNSAL</sequence>
<dbReference type="PATRIC" id="fig|1310607.3.peg.3788"/>
<protein>
    <submittedName>
        <fullName evidence="1">Uncharacterized protein</fullName>
    </submittedName>
</protein>
<comment type="caution">
    <text evidence="1">The sequence shown here is derived from an EMBL/GenBank/DDBJ whole genome shotgun (WGS) entry which is preliminary data.</text>
</comment>
<dbReference type="AlphaFoldDB" id="A0A009PR93"/>